<accession>A0A6M5CCU7</accession>
<name>A0A6M5CCU7_9CAUD</name>
<evidence type="ECO:0000313" key="2">
    <source>
        <dbReference type="Proteomes" id="UP000505181"/>
    </source>
</evidence>
<proteinExistence type="predicted"/>
<dbReference type="EMBL" id="MT350293">
    <property type="protein sequence ID" value="QJT70322.1"/>
    <property type="molecule type" value="Genomic_DNA"/>
</dbReference>
<dbReference type="Pfam" id="PF11090">
    <property type="entry name" value="Phage_T7_Gp13"/>
    <property type="match status" value="1"/>
</dbReference>
<sequence length="150" mass="17179">MMIIRPTKSTDFEVFTPAHHDILEAKAAGIEPSFPDASECVTLSLYGFPLAIGGNCGDQCWFVTSDQVWRLSGKAKREFRKLIMEYRDKMLEKYDTLWNYVWVGNTSHIRFLKTIGAVFHEEYTRDGQFQLFTITKEGDLCVGQPQSLSL</sequence>
<dbReference type="InterPro" id="IPR020335">
    <property type="entry name" value="Phage_T7_Gp13"/>
</dbReference>
<dbReference type="Proteomes" id="UP000505181">
    <property type="component" value="Segment"/>
</dbReference>
<organism evidence="1 2">
    <name type="scientific">Enterococcus phage EFA-2</name>
    <dbReference type="NCBI Taxonomy" id="2736189"/>
    <lineage>
        <taxon>Viruses</taxon>
        <taxon>Duplodnaviria</taxon>
        <taxon>Heunggongvirae</taxon>
        <taxon>Uroviricota</taxon>
        <taxon>Caudoviricetes</taxon>
        <taxon>Autographivirales</taxon>
        <taxon>Autotranscriptaviridae</taxon>
        <taxon>Studiervirinae</taxon>
        <taxon>Teseptimavirus</taxon>
        <taxon>Teseptimavirus EFA2</taxon>
    </lineage>
</organism>
<protein>
    <submittedName>
        <fullName evidence="1">Protein inside capsid A</fullName>
    </submittedName>
</protein>
<reference evidence="1 2" key="1">
    <citation type="submission" date="2020-04" db="EMBL/GenBank/DDBJ databases">
        <authorList>
            <person name="Mansoor F."/>
            <person name="Rizwan M."/>
            <person name="Mahar R.B."/>
            <person name="Goel R."/>
            <person name="Alvi I.A."/>
        </authorList>
    </citation>
    <scope>NUCLEOTIDE SEQUENCE [LARGE SCALE GENOMIC DNA]</scope>
</reference>
<keyword evidence="2" id="KW-1185">Reference proteome</keyword>
<evidence type="ECO:0000313" key="1">
    <source>
        <dbReference type="EMBL" id="QJT70322.1"/>
    </source>
</evidence>
<gene>
    <name evidence="1" type="ORF">EFA2_00010</name>
</gene>